<dbReference type="EMBL" id="JAJNDB010000005">
    <property type="protein sequence ID" value="MCD2196303.1"/>
    <property type="molecule type" value="Genomic_DNA"/>
</dbReference>
<evidence type="ECO:0000256" key="1">
    <source>
        <dbReference type="ARBA" id="ARBA00023015"/>
    </source>
</evidence>
<evidence type="ECO:0000259" key="4">
    <source>
        <dbReference type="PROSITE" id="PS01124"/>
    </source>
</evidence>
<dbReference type="SMART" id="SM00342">
    <property type="entry name" value="HTH_ARAC"/>
    <property type="match status" value="1"/>
</dbReference>
<name>A0ABS8PE95_9PSEU</name>
<keyword evidence="1" id="KW-0805">Transcription regulation</keyword>
<evidence type="ECO:0000256" key="2">
    <source>
        <dbReference type="ARBA" id="ARBA00023125"/>
    </source>
</evidence>
<dbReference type="PANTHER" id="PTHR46796:SF12">
    <property type="entry name" value="HTH-TYPE DNA-BINDING TRANSCRIPTIONAL ACTIVATOR EUTR"/>
    <property type="match status" value="1"/>
</dbReference>
<comment type="caution">
    <text evidence="5">The sequence shown here is derived from an EMBL/GenBank/DDBJ whole genome shotgun (WGS) entry which is preliminary data.</text>
</comment>
<dbReference type="InterPro" id="IPR009057">
    <property type="entry name" value="Homeodomain-like_sf"/>
</dbReference>
<keyword evidence="6" id="KW-1185">Reference proteome</keyword>
<organism evidence="5 6">
    <name type="scientific">Actinomycetospora endophytica</name>
    <dbReference type="NCBI Taxonomy" id="2291215"/>
    <lineage>
        <taxon>Bacteria</taxon>
        <taxon>Bacillati</taxon>
        <taxon>Actinomycetota</taxon>
        <taxon>Actinomycetes</taxon>
        <taxon>Pseudonocardiales</taxon>
        <taxon>Pseudonocardiaceae</taxon>
        <taxon>Actinomycetospora</taxon>
    </lineage>
</organism>
<gene>
    <name evidence="5" type="ORF">LQ327_23290</name>
</gene>
<dbReference type="SUPFAM" id="SSF46689">
    <property type="entry name" value="Homeodomain-like"/>
    <property type="match status" value="2"/>
</dbReference>
<sequence length="156" mass="17063">MLAHDEIATNPLVRAETFRYPATTLLTTFPNTALEAASDRPAPHTFGAESAALRRATTFIDGNAHRDIGLADIAQAARIGPRGLQHLFRQHRSQTPLGYLRQVRMAGAHRDLQSADPTGGDTVSTIAARWGFAHPGRFSVEYRRLYGCPPSTTLRS</sequence>
<dbReference type="InterPro" id="IPR050204">
    <property type="entry name" value="AraC_XylS_family_regulators"/>
</dbReference>
<accession>A0ABS8PE95</accession>
<dbReference type="PANTHER" id="PTHR46796">
    <property type="entry name" value="HTH-TYPE TRANSCRIPTIONAL ACTIVATOR RHAS-RELATED"/>
    <property type="match status" value="1"/>
</dbReference>
<dbReference type="PROSITE" id="PS01124">
    <property type="entry name" value="HTH_ARAC_FAMILY_2"/>
    <property type="match status" value="1"/>
</dbReference>
<dbReference type="InterPro" id="IPR018060">
    <property type="entry name" value="HTH_AraC"/>
</dbReference>
<evidence type="ECO:0000313" key="5">
    <source>
        <dbReference type="EMBL" id="MCD2196303.1"/>
    </source>
</evidence>
<reference evidence="5 6" key="1">
    <citation type="submission" date="2021-11" db="EMBL/GenBank/DDBJ databases">
        <title>Draft genome sequence of Actinomycetospora sp. SF1 isolated from the rhizosphere soil.</title>
        <authorList>
            <person name="Duangmal K."/>
            <person name="Chantavorakit T."/>
        </authorList>
    </citation>
    <scope>NUCLEOTIDE SEQUENCE [LARGE SCALE GENOMIC DNA]</scope>
    <source>
        <strain evidence="5 6">TBRC 5722</strain>
    </source>
</reference>
<keyword evidence="2" id="KW-0238">DNA-binding</keyword>
<dbReference type="Gene3D" id="1.10.10.60">
    <property type="entry name" value="Homeodomain-like"/>
    <property type="match status" value="1"/>
</dbReference>
<proteinExistence type="predicted"/>
<feature type="domain" description="HTH araC/xylS-type" evidence="4">
    <location>
        <begin position="54"/>
        <end position="156"/>
    </location>
</feature>
<evidence type="ECO:0000256" key="3">
    <source>
        <dbReference type="ARBA" id="ARBA00023163"/>
    </source>
</evidence>
<protein>
    <submittedName>
        <fullName evidence="5">Helix-turn-helix transcriptional regulator</fullName>
    </submittedName>
</protein>
<dbReference type="Pfam" id="PF12833">
    <property type="entry name" value="HTH_18"/>
    <property type="match status" value="1"/>
</dbReference>
<evidence type="ECO:0000313" key="6">
    <source>
        <dbReference type="Proteomes" id="UP001199469"/>
    </source>
</evidence>
<dbReference type="Proteomes" id="UP001199469">
    <property type="component" value="Unassembled WGS sequence"/>
</dbReference>
<keyword evidence="3" id="KW-0804">Transcription</keyword>